<comment type="function">
    <text evidence="5">RNA helicase.</text>
</comment>
<feature type="region of interest" description="Disordered" evidence="6">
    <location>
        <begin position="414"/>
        <end position="447"/>
    </location>
</feature>
<keyword evidence="3 5" id="KW-0067">ATP-binding</keyword>
<accession>A0A7S0DL20</accession>
<dbReference type="Gene3D" id="3.40.50.300">
    <property type="entry name" value="P-loop containing nucleotide triphosphate hydrolases"/>
    <property type="match status" value="2"/>
</dbReference>
<dbReference type="InterPro" id="IPR011545">
    <property type="entry name" value="DEAD/DEAH_box_helicase_dom"/>
</dbReference>
<dbReference type="PROSITE" id="PS51194">
    <property type="entry name" value="HELICASE_CTER"/>
    <property type="match status" value="1"/>
</dbReference>
<comment type="domain">
    <text evidence="5">The Q motif is unique to and characteristic of the DEAD box family of RNA helicases and controls ATP binding and hydrolysis.</text>
</comment>
<keyword evidence="5" id="KW-0347">Helicase</keyword>
<evidence type="ECO:0000259" key="7">
    <source>
        <dbReference type="PROSITE" id="PS51192"/>
    </source>
</evidence>
<dbReference type="InterPro" id="IPR027417">
    <property type="entry name" value="P-loop_NTPase"/>
</dbReference>
<evidence type="ECO:0000256" key="2">
    <source>
        <dbReference type="ARBA" id="ARBA00022801"/>
    </source>
</evidence>
<dbReference type="EC" id="3.6.4.13" evidence="5"/>
<dbReference type="GO" id="GO:0003724">
    <property type="term" value="F:RNA helicase activity"/>
    <property type="evidence" value="ECO:0007669"/>
    <property type="project" value="UniProtKB-EC"/>
</dbReference>
<comment type="catalytic activity">
    <reaction evidence="5">
        <text>ATP + H2O = ADP + phosphate + H(+)</text>
        <dbReference type="Rhea" id="RHEA:13065"/>
        <dbReference type="ChEBI" id="CHEBI:15377"/>
        <dbReference type="ChEBI" id="CHEBI:15378"/>
        <dbReference type="ChEBI" id="CHEBI:30616"/>
        <dbReference type="ChEBI" id="CHEBI:43474"/>
        <dbReference type="ChEBI" id="CHEBI:456216"/>
        <dbReference type="EC" id="3.6.4.13"/>
    </reaction>
</comment>
<dbReference type="InterPro" id="IPR001650">
    <property type="entry name" value="Helicase_C-like"/>
</dbReference>
<dbReference type="Pfam" id="PF00270">
    <property type="entry name" value="DEAD"/>
    <property type="match status" value="1"/>
</dbReference>
<name>A0A7S0DL20_9EUKA</name>
<gene>
    <name evidence="9" type="ORF">LAMO00422_LOCUS16749</name>
</gene>
<evidence type="ECO:0000256" key="4">
    <source>
        <dbReference type="ARBA" id="ARBA00022884"/>
    </source>
</evidence>
<keyword evidence="2 5" id="KW-0378">Hydrolase</keyword>
<feature type="domain" description="Helicase ATP-binding" evidence="7">
    <location>
        <begin position="43"/>
        <end position="243"/>
    </location>
</feature>
<feature type="domain" description="Helicase C-terminal" evidence="8">
    <location>
        <begin position="269"/>
        <end position="413"/>
    </location>
</feature>
<dbReference type="SMART" id="SM00490">
    <property type="entry name" value="HELICc"/>
    <property type="match status" value="1"/>
</dbReference>
<reference evidence="9" key="1">
    <citation type="submission" date="2021-01" db="EMBL/GenBank/DDBJ databases">
        <authorList>
            <person name="Corre E."/>
            <person name="Pelletier E."/>
            <person name="Niang G."/>
            <person name="Scheremetjew M."/>
            <person name="Finn R."/>
            <person name="Kale V."/>
            <person name="Holt S."/>
            <person name="Cochrane G."/>
            <person name="Meng A."/>
            <person name="Brown T."/>
            <person name="Cohen L."/>
        </authorList>
    </citation>
    <scope>NUCLEOTIDE SEQUENCE</scope>
    <source>
        <strain evidence="9">CCMP2058</strain>
    </source>
</reference>
<keyword evidence="4 5" id="KW-0694">RNA-binding</keyword>
<evidence type="ECO:0000256" key="6">
    <source>
        <dbReference type="SAM" id="MobiDB-lite"/>
    </source>
</evidence>
<evidence type="ECO:0000313" key="9">
    <source>
        <dbReference type="EMBL" id="CAD8457798.1"/>
    </source>
</evidence>
<feature type="compositionally biased region" description="Basic and acidic residues" evidence="6">
    <location>
        <begin position="418"/>
        <end position="447"/>
    </location>
</feature>
<proteinExistence type="inferred from homology"/>
<keyword evidence="1 5" id="KW-0547">Nucleotide-binding</keyword>
<dbReference type="Pfam" id="PF00271">
    <property type="entry name" value="Helicase_C"/>
    <property type="match status" value="1"/>
</dbReference>
<dbReference type="AlphaFoldDB" id="A0A7S0DL20"/>
<evidence type="ECO:0000256" key="1">
    <source>
        <dbReference type="ARBA" id="ARBA00022741"/>
    </source>
</evidence>
<dbReference type="PROSITE" id="PS51192">
    <property type="entry name" value="HELICASE_ATP_BIND_1"/>
    <property type="match status" value="1"/>
</dbReference>
<protein>
    <recommendedName>
        <fullName evidence="5">ATP-dependent RNA helicase</fullName>
        <ecNumber evidence="5">3.6.4.13</ecNumber>
    </recommendedName>
</protein>
<dbReference type="GO" id="GO:0016787">
    <property type="term" value="F:hydrolase activity"/>
    <property type="evidence" value="ECO:0007669"/>
    <property type="project" value="UniProtKB-KW"/>
</dbReference>
<evidence type="ECO:0000256" key="3">
    <source>
        <dbReference type="ARBA" id="ARBA00022840"/>
    </source>
</evidence>
<evidence type="ECO:0000256" key="5">
    <source>
        <dbReference type="RuleBase" id="RU365068"/>
    </source>
</evidence>
<dbReference type="GO" id="GO:0003723">
    <property type="term" value="F:RNA binding"/>
    <property type="evidence" value="ECO:0007669"/>
    <property type="project" value="UniProtKB-UniRule"/>
</dbReference>
<sequence length="447" mass="49981">MTVAGRRQSFGGAMVLDRLSKFIVGKLAQRGILEATAVQRLGIPLMMENKRIMVQAETGCGKTGVFLWPLMTKLERASRDSRIGVIVPSRELGAQIHAEAIDLCDQNRPEEKVVLLRKEGHGDKDELSAQTNLLLCNNPNVIIGTPKWMMSVLTELQKHQPKRNAFEFESIVVDEADKVLKPLSKYATRKKKKSREIHGNSGENLVKRVLEANPRAQLSLFSATANSQLKSMCHVEGWNVEFHRVGNSFRIPTNIQHYYAVSSGNLVHDVKKALDVLKPEACLCVINTSVSLDSFSKELRELYGVDVVHLNRELNKGDAKRRDLLNCIQKRPGSILLASDEICRGLDFKKLSHVIIAGAPRDASMYLHLAGRTGRQGRHGVSLAIVEKHYVYKLKRYSQTTGIQFNLHPNLATGGKKSTPDVVDHSTQLKEPYDHEAAARERGKEKF</sequence>
<dbReference type="SMART" id="SM00487">
    <property type="entry name" value="DEXDc"/>
    <property type="match status" value="1"/>
</dbReference>
<dbReference type="InterPro" id="IPR014001">
    <property type="entry name" value="Helicase_ATP-bd"/>
</dbReference>
<dbReference type="GO" id="GO:0005524">
    <property type="term" value="F:ATP binding"/>
    <property type="evidence" value="ECO:0007669"/>
    <property type="project" value="UniProtKB-UniRule"/>
</dbReference>
<evidence type="ECO:0000259" key="8">
    <source>
        <dbReference type="PROSITE" id="PS51194"/>
    </source>
</evidence>
<organism evidence="9">
    <name type="scientific">Amorphochlora amoebiformis</name>
    <dbReference type="NCBI Taxonomy" id="1561963"/>
    <lineage>
        <taxon>Eukaryota</taxon>
        <taxon>Sar</taxon>
        <taxon>Rhizaria</taxon>
        <taxon>Cercozoa</taxon>
        <taxon>Chlorarachniophyceae</taxon>
        <taxon>Amorphochlora</taxon>
    </lineage>
</organism>
<comment type="similarity">
    <text evidence="5">Belongs to the DEAD box helicase family.</text>
</comment>
<dbReference type="SUPFAM" id="SSF52540">
    <property type="entry name" value="P-loop containing nucleoside triphosphate hydrolases"/>
    <property type="match status" value="1"/>
</dbReference>
<dbReference type="EMBL" id="HBEM01024668">
    <property type="protein sequence ID" value="CAD8457798.1"/>
    <property type="molecule type" value="Transcribed_RNA"/>
</dbReference>
<dbReference type="PANTHER" id="PTHR24031">
    <property type="entry name" value="RNA HELICASE"/>
    <property type="match status" value="1"/>
</dbReference>